<name>A0ACC3N1X4_9PEZI</name>
<organism evidence="1 2">
    <name type="scientific">Vermiconidia calcicola</name>
    <dbReference type="NCBI Taxonomy" id="1690605"/>
    <lineage>
        <taxon>Eukaryota</taxon>
        <taxon>Fungi</taxon>
        <taxon>Dikarya</taxon>
        <taxon>Ascomycota</taxon>
        <taxon>Pezizomycotina</taxon>
        <taxon>Dothideomycetes</taxon>
        <taxon>Dothideomycetidae</taxon>
        <taxon>Mycosphaerellales</taxon>
        <taxon>Extremaceae</taxon>
        <taxon>Vermiconidia</taxon>
    </lineage>
</organism>
<evidence type="ECO:0000313" key="1">
    <source>
        <dbReference type="EMBL" id="KAK3708426.1"/>
    </source>
</evidence>
<proteinExistence type="predicted"/>
<protein>
    <submittedName>
        <fullName evidence="1">Uncharacterized protein</fullName>
    </submittedName>
</protein>
<sequence length="250" mass="26650">MKRGLPEKKPIPNITKVVAVSSAKGGVGKSTIAVNLALAAARSGVSTGILDTDIYGPSIPTLLGLEGFEPELDTNNRLVPLTAHGVKAMSMGFLVPQDIPIAWRGLMVQKAMNQLLFEVSWPKLDLLVLDLPPGTGDVQLTITQSIELSGAVIVSTPQDLALRDAVRGVDLFKKVNVPILGMIQNMSTFVCTNCGHEHDIFGLDGIQAALCLSIVALTLSRGKTQVQGNGYQPVGRHPAPSPDLYRRGLW</sequence>
<reference evidence="1" key="1">
    <citation type="submission" date="2023-07" db="EMBL/GenBank/DDBJ databases">
        <title>Black Yeasts Isolated from many extreme environments.</title>
        <authorList>
            <person name="Coleine C."/>
            <person name="Stajich J.E."/>
            <person name="Selbmann L."/>
        </authorList>
    </citation>
    <scope>NUCLEOTIDE SEQUENCE</scope>
    <source>
        <strain evidence="1">CCFEE 5714</strain>
    </source>
</reference>
<dbReference type="EMBL" id="JAUTXU010000101">
    <property type="protein sequence ID" value="KAK3708426.1"/>
    <property type="molecule type" value="Genomic_DNA"/>
</dbReference>
<keyword evidence="2" id="KW-1185">Reference proteome</keyword>
<gene>
    <name evidence="1" type="ORF">LTR37_011522</name>
</gene>
<comment type="caution">
    <text evidence="1">The sequence shown here is derived from an EMBL/GenBank/DDBJ whole genome shotgun (WGS) entry which is preliminary data.</text>
</comment>
<accession>A0ACC3N1X4</accession>
<dbReference type="Proteomes" id="UP001281147">
    <property type="component" value="Unassembled WGS sequence"/>
</dbReference>
<evidence type="ECO:0000313" key="2">
    <source>
        <dbReference type="Proteomes" id="UP001281147"/>
    </source>
</evidence>